<evidence type="ECO:0000256" key="1">
    <source>
        <dbReference type="SAM" id="MobiDB-lite"/>
    </source>
</evidence>
<feature type="region of interest" description="Disordered" evidence="1">
    <location>
        <begin position="216"/>
        <end position="238"/>
    </location>
</feature>
<reference evidence="3" key="1">
    <citation type="submission" date="2017-03" db="EMBL/GenBank/DDBJ databases">
        <title>Phytopthora megakarya and P. palmivora, two closely related causual agents of cacao black pod achieved similar genome size and gene model numbers by different mechanisms.</title>
        <authorList>
            <person name="Ali S."/>
            <person name="Shao J."/>
            <person name="Larry D.J."/>
            <person name="Kronmiller B."/>
            <person name="Shen D."/>
            <person name="Strem M.D."/>
            <person name="Melnick R.L."/>
            <person name="Guiltinan M.J."/>
            <person name="Tyler B.M."/>
            <person name="Meinhardt L.W."/>
            <person name="Bailey B.A."/>
        </authorList>
    </citation>
    <scope>NUCLEOTIDE SEQUENCE [LARGE SCALE GENOMIC DNA]</scope>
    <source>
        <strain evidence="3">zdho120</strain>
    </source>
</reference>
<dbReference type="EMBL" id="NBNE01000121">
    <property type="protein sequence ID" value="OWZ22627.1"/>
    <property type="molecule type" value="Genomic_DNA"/>
</dbReference>
<dbReference type="AlphaFoldDB" id="A0A225X013"/>
<comment type="caution">
    <text evidence="2">The sequence shown here is derived from an EMBL/GenBank/DDBJ whole genome shotgun (WGS) entry which is preliminary data.</text>
</comment>
<accession>A0A225X013</accession>
<dbReference type="OrthoDB" id="128797at2759"/>
<protein>
    <submittedName>
        <fullName evidence="2">Uncharacterized protein</fullName>
    </submittedName>
</protein>
<organism evidence="2 3">
    <name type="scientific">Phytophthora megakarya</name>
    <dbReference type="NCBI Taxonomy" id="4795"/>
    <lineage>
        <taxon>Eukaryota</taxon>
        <taxon>Sar</taxon>
        <taxon>Stramenopiles</taxon>
        <taxon>Oomycota</taxon>
        <taxon>Peronosporomycetes</taxon>
        <taxon>Peronosporales</taxon>
        <taxon>Peronosporaceae</taxon>
        <taxon>Phytophthora</taxon>
    </lineage>
</organism>
<evidence type="ECO:0000313" key="2">
    <source>
        <dbReference type="EMBL" id="OWZ22627.1"/>
    </source>
</evidence>
<gene>
    <name evidence="2" type="ORF">PHMEG_0002639</name>
</gene>
<feature type="region of interest" description="Disordered" evidence="1">
    <location>
        <begin position="134"/>
        <end position="171"/>
    </location>
</feature>
<feature type="compositionally biased region" description="Basic and acidic residues" evidence="1">
    <location>
        <begin position="153"/>
        <end position="171"/>
    </location>
</feature>
<feature type="compositionally biased region" description="Basic and acidic residues" evidence="1">
    <location>
        <begin position="21"/>
        <end position="52"/>
    </location>
</feature>
<proteinExistence type="predicted"/>
<sequence length="307" mass="33826">MRLMMADMDAIKTRLQQRFAAERQARTERLEREDRERKVQEAAHRKAQKEACSRQVEASVQTEGDIAQQQMQVSQRNECPSKIGNDVGTAVAAPLPAGGGGTGFADMVPNKAKPAGLSLYDLVKTTEFDLSRKIPSPVHRTDPPEVLPMRSSNKRERLSPQRQQFHDEPGLVHDWNGGVSQLSVLQDSIVGDSDCDDDDGYSTQRQDASINAAHSYLQPSEGEQSLPPSPQYDNENLSSVSNSLVSCDAGKRSAVSPDLIQRRDHKFNAAALLSTGKRPPASITNDDDGKTDEQREMEAIQCLLFGR</sequence>
<dbReference type="Proteomes" id="UP000198211">
    <property type="component" value="Unassembled WGS sequence"/>
</dbReference>
<keyword evidence="3" id="KW-1185">Reference proteome</keyword>
<feature type="region of interest" description="Disordered" evidence="1">
    <location>
        <begin position="270"/>
        <end position="293"/>
    </location>
</feature>
<feature type="region of interest" description="Disordered" evidence="1">
    <location>
        <begin position="21"/>
        <end position="54"/>
    </location>
</feature>
<name>A0A225X013_9STRA</name>
<evidence type="ECO:0000313" key="3">
    <source>
        <dbReference type="Proteomes" id="UP000198211"/>
    </source>
</evidence>